<dbReference type="AlphaFoldDB" id="A0A1U9ZS25"/>
<dbReference type="STRING" id="1909395.BKM31_03760"/>
<feature type="domain" description="APS kinase" evidence="2">
    <location>
        <begin position="3"/>
        <end position="127"/>
    </location>
</feature>
<dbReference type="RefSeq" id="WP_080036802.1">
    <property type="nucleotide sequence ID" value="NZ_CP017717.1"/>
</dbReference>
<dbReference type="OrthoDB" id="7889077at2"/>
<dbReference type="Proteomes" id="UP000190797">
    <property type="component" value="Chromosome"/>
</dbReference>
<dbReference type="InterPro" id="IPR027417">
    <property type="entry name" value="P-loop_NTPase"/>
</dbReference>
<evidence type="ECO:0000313" key="4">
    <source>
        <dbReference type="Proteomes" id="UP000190797"/>
    </source>
</evidence>
<dbReference type="SUPFAM" id="SSF52540">
    <property type="entry name" value="P-loop containing nucleoside triphosphate hydrolases"/>
    <property type="match status" value="1"/>
</dbReference>
<dbReference type="KEGG" id="noa:BKM31_03760"/>
<keyword evidence="4" id="KW-1185">Reference proteome</keyword>
<sequence>MPKALLITGTVGSGKTSVADAVGDLLADRRVPNAVIDIDWLRRAWPSPPSDPFHGELTLRNLRPVAANYLEAGAERLVLAGVVESRAERDAYEEALGVPLKVCRLHVELPEVRRRLEARHAFDPEGLDWHLKRSGELAPILEAARVEDFVVDGSDGLPPQVATRVLKNWTS</sequence>
<gene>
    <name evidence="3" type="ORF">BKM31_03760</name>
</gene>
<dbReference type="Pfam" id="PF01583">
    <property type="entry name" value="APS_kinase"/>
    <property type="match status" value="1"/>
</dbReference>
<evidence type="ECO:0000256" key="1">
    <source>
        <dbReference type="ARBA" id="ARBA00022679"/>
    </source>
</evidence>
<reference evidence="4" key="1">
    <citation type="journal article" date="2017" name="Med. Chem. Commun.">
        <title>Nonomuraea sp. ATCC 55076 harbours the largest actinomycete chromosome to date and the kistamicin biosynthetic gene cluster.</title>
        <authorList>
            <person name="Nazari B."/>
            <person name="Forneris C.C."/>
            <person name="Gibson M.I."/>
            <person name="Moon K."/>
            <person name="Schramma K.R."/>
            <person name="Seyedsayamdost M.R."/>
        </authorList>
    </citation>
    <scope>NUCLEOTIDE SEQUENCE [LARGE SCALE GENOMIC DNA]</scope>
    <source>
        <strain evidence="4">ATCC 55076</strain>
    </source>
</reference>
<dbReference type="Gene3D" id="3.40.50.300">
    <property type="entry name" value="P-loop containing nucleotide triphosphate hydrolases"/>
    <property type="match status" value="1"/>
</dbReference>
<accession>A0A1U9ZS25</accession>
<organism evidence="3 4">
    <name type="scientific">[Actinomadura] parvosata subsp. kistnae</name>
    <dbReference type="NCBI Taxonomy" id="1909395"/>
    <lineage>
        <taxon>Bacteria</taxon>
        <taxon>Bacillati</taxon>
        <taxon>Actinomycetota</taxon>
        <taxon>Actinomycetes</taxon>
        <taxon>Streptosporangiales</taxon>
        <taxon>Streptosporangiaceae</taxon>
        <taxon>Nonomuraea</taxon>
    </lineage>
</organism>
<protein>
    <recommendedName>
        <fullName evidence="2">APS kinase domain-containing protein</fullName>
    </recommendedName>
</protein>
<evidence type="ECO:0000313" key="3">
    <source>
        <dbReference type="EMBL" id="AQZ60741.1"/>
    </source>
</evidence>
<dbReference type="InterPro" id="IPR059117">
    <property type="entry name" value="APS_kinase_dom"/>
</dbReference>
<evidence type="ECO:0000259" key="2">
    <source>
        <dbReference type="Pfam" id="PF01583"/>
    </source>
</evidence>
<name>A0A1U9ZS25_9ACTN</name>
<keyword evidence="1" id="KW-0808">Transferase</keyword>
<proteinExistence type="predicted"/>
<dbReference type="EMBL" id="CP017717">
    <property type="protein sequence ID" value="AQZ60741.1"/>
    <property type="molecule type" value="Genomic_DNA"/>
</dbReference>